<sequence length="247" mass="27369">MNRWKGRVAVVTGASAGIGNATCKALLREGLIVVGFARRKAKMEESMADVPEATDNFFPYECDVTNLESVTEAFQWIEQKFGLLHVLINNAGMVRLNTVVDVDIKDIHDVVSLNLMGVVYCCREGIKLMRKNDHEAHVININSIYGHRVHLVQGLYFNIYSATKHAITGLTETLQKELLGGKVKVTSLSPGCVRTDLFNETDFDQSLYQHFPALSPTDIADAIVFAISRPAHVQITELTIRPLGEAI</sequence>
<keyword evidence="2" id="KW-1185">Reference proteome</keyword>
<evidence type="ECO:0000313" key="2">
    <source>
        <dbReference type="Proteomes" id="UP001239111"/>
    </source>
</evidence>
<evidence type="ECO:0000313" key="1">
    <source>
        <dbReference type="EMBL" id="KAJ8664568.1"/>
    </source>
</evidence>
<reference evidence="1" key="1">
    <citation type="submission" date="2023-04" db="EMBL/GenBank/DDBJ databases">
        <title>A chromosome-level genome assembly of the parasitoid wasp Eretmocerus hayati.</title>
        <authorList>
            <person name="Zhong Y."/>
            <person name="Liu S."/>
            <person name="Liu Y."/>
        </authorList>
    </citation>
    <scope>NUCLEOTIDE SEQUENCE</scope>
    <source>
        <strain evidence="1">ZJU_SS_LIU_2023</strain>
    </source>
</reference>
<proteinExistence type="predicted"/>
<organism evidence="1 2">
    <name type="scientific">Eretmocerus hayati</name>
    <dbReference type="NCBI Taxonomy" id="131215"/>
    <lineage>
        <taxon>Eukaryota</taxon>
        <taxon>Metazoa</taxon>
        <taxon>Ecdysozoa</taxon>
        <taxon>Arthropoda</taxon>
        <taxon>Hexapoda</taxon>
        <taxon>Insecta</taxon>
        <taxon>Pterygota</taxon>
        <taxon>Neoptera</taxon>
        <taxon>Endopterygota</taxon>
        <taxon>Hymenoptera</taxon>
        <taxon>Apocrita</taxon>
        <taxon>Proctotrupomorpha</taxon>
        <taxon>Chalcidoidea</taxon>
        <taxon>Aphelinidae</taxon>
        <taxon>Aphelininae</taxon>
        <taxon>Eretmocerus</taxon>
    </lineage>
</organism>
<protein>
    <submittedName>
        <fullName evidence="1">Uncharacterized protein</fullName>
    </submittedName>
</protein>
<gene>
    <name evidence="1" type="ORF">QAD02_006230</name>
</gene>
<dbReference type="Proteomes" id="UP001239111">
    <property type="component" value="Chromosome 4"/>
</dbReference>
<dbReference type="EMBL" id="CM056744">
    <property type="protein sequence ID" value="KAJ8664568.1"/>
    <property type="molecule type" value="Genomic_DNA"/>
</dbReference>
<comment type="caution">
    <text evidence="1">The sequence shown here is derived from an EMBL/GenBank/DDBJ whole genome shotgun (WGS) entry which is preliminary data.</text>
</comment>
<accession>A0ACC2N0D5</accession>
<name>A0ACC2N0D5_9HYME</name>